<dbReference type="InterPro" id="IPR011042">
    <property type="entry name" value="6-blade_b-propeller_TolB-like"/>
</dbReference>
<dbReference type="Gene3D" id="2.120.10.30">
    <property type="entry name" value="TolB, C-terminal domain"/>
    <property type="match status" value="1"/>
</dbReference>
<organism evidence="1 2">
    <name type="scientific">Gonium pectorale</name>
    <name type="common">Green alga</name>
    <dbReference type="NCBI Taxonomy" id="33097"/>
    <lineage>
        <taxon>Eukaryota</taxon>
        <taxon>Viridiplantae</taxon>
        <taxon>Chlorophyta</taxon>
        <taxon>core chlorophytes</taxon>
        <taxon>Chlorophyceae</taxon>
        <taxon>CS clade</taxon>
        <taxon>Chlamydomonadales</taxon>
        <taxon>Volvocaceae</taxon>
        <taxon>Gonium</taxon>
    </lineage>
</organism>
<protein>
    <recommendedName>
        <fullName evidence="3">Cleavage/polyadenylation specificity factor A subunit N-terminal domain-containing protein</fullName>
    </recommendedName>
</protein>
<evidence type="ECO:0000313" key="2">
    <source>
        <dbReference type="Proteomes" id="UP000075714"/>
    </source>
</evidence>
<sequence>MRARPGGHSVIKAQLRTYAIPAPGVRAVAVRPNPRSGLPQPLVVCQFGICPLHFEDDRYVRLEPPLELRNVPSSAFSTQRVYDAVFDAHSGQVIFAHGTSLYGMDAENRLERLAGDDAGALIGDGPAADARFVGVQRITCDGAGITYIRDRDNASRNGFCLRLLHEASMPAPAPASDPPLGTARRRLVGSGIRAVVSVRTNYDVGPQAMTYDPVRQALLFTTRGRAVHALRPHGLAEPVLGSEDAPAPAFACRAASHRAAIASASASDASSESDDPNALCYTDTEPAAAAVSASGYESDLAPARAAAAAAASAAAATRGAAGAGGGGRLHIANIQALAADSAATFCAARDGAAGGGDVYLLEGVSTAFSRLLALRPDGDLVLLAERLAVAPPGGSHWPRLAALGGGHLAVYGSSSYDMMMIRL</sequence>
<name>A0A150GX84_GONPE</name>
<dbReference type="AlphaFoldDB" id="A0A150GX84"/>
<keyword evidence="2" id="KW-1185">Reference proteome</keyword>
<dbReference type="Proteomes" id="UP000075714">
    <property type="component" value="Unassembled WGS sequence"/>
</dbReference>
<evidence type="ECO:0000313" key="1">
    <source>
        <dbReference type="EMBL" id="KXZ54415.1"/>
    </source>
</evidence>
<evidence type="ECO:0008006" key="3">
    <source>
        <dbReference type="Google" id="ProtNLM"/>
    </source>
</evidence>
<gene>
    <name evidence="1" type="ORF">GPECTOR_5g7</name>
</gene>
<reference evidence="2" key="1">
    <citation type="journal article" date="2016" name="Nat. Commun.">
        <title>The Gonium pectorale genome demonstrates co-option of cell cycle regulation during the evolution of multicellularity.</title>
        <authorList>
            <person name="Hanschen E.R."/>
            <person name="Marriage T.N."/>
            <person name="Ferris P.J."/>
            <person name="Hamaji T."/>
            <person name="Toyoda A."/>
            <person name="Fujiyama A."/>
            <person name="Neme R."/>
            <person name="Noguchi H."/>
            <person name="Minakuchi Y."/>
            <person name="Suzuki M."/>
            <person name="Kawai-Toyooka H."/>
            <person name="Smith D.R."/>
            <person name="Sparks H."/>
            <person name="Anderson J."/>
            <person name="Bakaric R."/>
            <person name="Luria V."/>
            <person name="Karger A."/>
            <person name="Kirschner M.W."/>
            <person name="Durand P.M."/>
            <person name="Michod R.E."/>
            <person name="Nozaki H."/>
            <person name="Olson B.J."/>
        </authorList>
    </citation>
    <scope>NUCLEOTIDE SEQUENCE [LARGE SCALE GENOMIC DNA]</scope>
    <source>
        <strain evidence="2">NIES-2863</strain>
    </source>
</reference>
<comment type="caution">
    <text evidence="1">The sequence shown here is derived from an EMBL/GenBank/DDBJ whole genome shotgun (WGS) entry which is preliminary data.</text>
</comment>
<dbReference type="EMBL" id="LSYV01000006">
    <property type="protein sequence ID" value="KXZ54415.1"/>
    <property type="molecule type" value="Genomic_DNA"/>
</dbReference>
<accession>A0A150GX84</accession>
<proteinExistence type="predicted"/>
<dbReference type="OrthoDB" id="535997at2759"/>